<keyword evidence="5" id="KW-1185">Reference proteome</keyword>
<accession>A0A086T1J2</accession>
<feature type="compositionally biased region" description="Acidic residues" evidence="2">
    <location>
        <begin position="432"/>
        <end position="446"/>
    </location>
</feature>
<dbReference type="HOGENOM" id="CLU_009647_3_0_1"/>
<feature type="compositionally biased region" description="Basic and acidic residues" evidence="2">
    <location>
        <begin position="31"/>
        <end position="67"/>
    </location>
</feature>
<feature type="compositionally biased region" description="Basic and acidic residues" evidence="2">
    <location>
        <begin position="226"/>
        <end position="237"/>
    </location>
</feature>
<evidence type="ECO:0000259" key="3">
    <source>
        <dbReference type="Pfam" id="PF12936"/>
    </source>
</evidence>
<feature type="compositionally biased region" description="Basic residues" evidence="2">
    <location>
        <begin position="419"/>
        <end position="428"/>
    </location>
</feature>
<dbReference type="STRING" id="857340.A0A086T1J2"/>
<feature type="compositionally biased region" description="Basic and acidic residues" evidence="2">
    <location>
        <begin position="493"/>
        <end position="505"/>
    </location>
</feature>
<dbReference type="GO" id="GO:0000447">
    <property type="term" value="P:endonucleolytic cleavage in ITS1 to separate SSU-rRNA from 5.8S rRNA and LSU-rRNA from tricistronic rRNA transcript (SSU-rRNA, 5.8S rRNA, LSU-rRNA)"/>
    <property type="evidence" value="ECO:0007669"/>
    <property type="project" value="TreeGrafter"/>
</dbReference>
<evidence type="ECO:0000256" key="1">
    <source>
        <dbReference type="ARBA" id="ARBA00007473"/>
    </source>
</evidence>
<dbReference type="PANTHER" id="PTHR14490">
    <property type="entry name" value="ZINC FINGER, ZZ TYPE"/>
    <property type="match status" value="1"/>
</dbReference>
<feature type="region of interest" description="Disordered" evidence="2">
    <location>
        <begin position="290"/>
        <end position="339"/>
    </location>
</feature>
<dbReference type="InterPro" id="IPR018034">
    <property type="entry name" value="Kri1"/>
</dbReference>
<dbReference type="EMBL" id="JPKY01000074">
    <property type="protein sequence ID" value="KFH43224.1"/>
    <property type="molecule type" value="Genomic_DNA"/>
</dbReference>
<feature type="compositionally biased region" description="Polar residues" evidence="2">
    <location>
        <begin position="171"/>
        <end position="183"/>
    </location>
</feature>
<comment type="caution">
    <text evidence="4">The sequence shown here is derived from an EMBL/GenBank/DDBJ whole genome shotgun (WGS) entry which is preliminary data.</text>
</comment>
<feature type="compositionally biased region" description="Acidic residues" evidence="2">
    <location>
        <begin position="456"/>
        <end position="477"/>
    </location>
</feature>
<name>A0A086T1J2_HAPC1</name>
<dbReference type="GO" id="GO:0030686">
    <property type="term" value="C:90S preribosome"/>
    <property type="evidence" value="ECO:0007669"/>
    <property type="project" value="TreeGrafter"/>
</dbReference>
<feature type="region of interest" description="Disordered" evidence="2">
    <location>
        <begin position="403"/>
        <end position="505"/>
    </location>
</feature>
<feature type="region of interest" description="Disordered" evidence="2">
    <location>
        <begin position="1"/>
        <end position="96"/>
    </location>
</feature>
<dbReference type="Pfam" id="PF12936">
    <property type="entry name" value="Kri1_C"/>
    <property type="match status" value="1"/>
</dbReference>
<feature type="compositionally biased region" description="Gly residues" evidence="2">
    <location>
        <begin position="621"/>
        <end position="630"/>
    </location>
</feature>
<dbReference type="AlphaFoldDB" id="A0A086T1J2"/>
<sequence>MATSGANSGKRKLLNDSDSDSDDGGAALEDNTFKVNEEYARRFEYNKKREERQRLEEKYKKNKKGDNSDGDDDDDDSSSSDETEDEEGFLATEDLDAQISATLQAIKTKDPRVYDKEVTFYQGGKDGEEGKPKVKKEKPVFLQDYHRENLLAGHVGASDDEDEAPPPKTYAQEQDALQKSIISQMHGAGSGDDSDGESDDFVVKRKESKQVETTDGVHPSRAKSVKKPELDIETADRDPETFLSNFMAARAWVPEEGSRWEAFESDEGDADNDMADAFEEAYNLRFEDPEKSNEVLKSYSRSLAAERSVRREEKSSRQRRRDLEREKKEEEKRVRREEKARLRKLKLEEAEEKLRKVKQAAGAIGKELTDEEWLKFLDDAWDDDKWEEEMSKRFGDEYYAVEAEGSGSENEDDGEGKKEKKKKKRLKKPTWDDDIDIKDIVPDFDDSVTKPQITLSEEEEDNEAEDEDEDADQDDDADRPSKKRKTSDHKRARLESKKKSREERAKLEALVDAKLELDNHDLLSKSSSSGGGGGFRYRETEPMSFGMTARDILLAPSDADLNQYAGLKKLAHFRHPEKKARDVQRLSKKKRLRQWRREVFGREYERDGPTYGFEKLVEPAEGGGDAGQGGKVTPQADEDKKGNVVGDVGGSRKKRKRSKGKKKVEAAES</sequence>
<organism evidence="4 5">
    <name type="scientific">Hapsidospora chrysogenum (strain ATCC 11550 / CBS 779.69 / DSM 880 / IAM 14645 / JCM 23072 / IMI 49137)</name>
    <name type="common">Acremonium chrysogenum</name>
    <dbReference type="NCBI Taxonomy" id="857340"/>
    <lineage>
        <taxon>Eukaryota</taxon>
        <taxon>Fungi</taxon>
        <taxon>Dikarya</taxon>
        <taxon>Ascomycota</taxon>
        <taxon>Pezizomycotina</taxon>
        <taxon>Sordariomycetes</taxon>
        <taxon>Hypocreomycetidae</taxon>
        <taxon>Hypocreales</taxon>
        <taxon>Bionectriaceae</taxon>
        <taxon>Hapsidospora</taxon>
    </lineage>
</organism>
<dbReference type="Proteomes" id="UP000029964">
    <property type="component" value="Unassembled WGS sequence"/>
</dbReference>
<dbReference type="OrthoDB" id="10252032at2759"/>
<reference evidence="5" key="1">
    <citation type="journal article" date="2014" name="Genome Announc.">
        <title>Genome sequence and annotation of Acremonium chrysogenum, producer of the beta-lactam antibiotic cephalosporin C.</title>
        <authorList>
            <person name="Terfehr D."/>
            <person name="Dahlmann T.A."/>
            <person name="Specht T."/>
            <person name="Zadra I."/>
            <person name="Kuernsteiner H."/>
            <person name="Kueck U."/>
        </authorList>
    </citation>
    <scope>NUCLEOTIDE SEQUENCE [LARGE SCALE GENOMIC DNA]</scope>
    <source>
        <strain evidence="5">ATCC 11550 / CBS 779.69 / DSM 880 / IAM 14645 / JCM 23072 / IMI 49137</strain>
    </source>
</reference>
<feature type="compositionally biased region" description="Acidic residues" evidence="2">
    <location>
        <begin position="68"/>
        <end position="96"/>
    </location>
</feature>
<dbReference type="Pfam" id="PF05178">
    <property type="entry name" value="Kri1"/>
    <property type="match status" value="1"/>
</dbReference>
<dbReference type="InterPro" id="IPR024626">
    <property type="entry name" value="Kri1-like_C"/>
</dbReference>
<feature type="compositionally biased region" description="Basic and acidic residues" evidence="2">
    <location>
        <begin position="201"/>
        <end position="212"/>
    </location>
</feature>
<gene>
    <name evidence="4" type="ORF">ACRE_060280</name>
</gene>
<dbReference type="PANTHER" id="PTHR14490:SF5">
    <property type="entry name" value="PROTEIN KRI1 HOMOLOG"/>
    <property type="match status" value="1"/>
</dbReference>
<evidence type="ECO:0000256" key="2">
    <source>
        <dbReference type="SAM" id="MobiDB-lite"/>
    </source>
</evidence>
<proteinExistence type="inferred from homology"/>
<feature type="compositionally biased region" description="Basic and acidic residues" evidence="2">
    <location>
        <begin position="307"/>
        <end position="339"/>
    </location>
</feature>
<comment type="similarity">
    <text evidence="1">Belongs to the KRI1 family.</text>
</comment>
<feature type="region of interest" description="Disordered" evidence="2">
    <location>
        <begin position="152"/>
        <end position="237"/>
    </location>
</feature>
<feature type="compositionally biased region" description="Basic residues" evidence="2">
    <location>
        <begin position="481"/>
        <end position="492"/>
    </location>
</feature>
<dbReference type="GO" id="GO:0005730">
    <property type="term" value="C:nucleolus"/>
    <property type="evidence" value="ECO:0007669"/>
    <property type="project" value="TreeGrafter"/>
</dbReference>
<feature type="domain" description="Kri1-like C-terminal" evidence="3">
    <location>
        <begin position="506"/>
        <end position="599"/>
    </location>
</feature>
<feature type="region of interest" description="Disordered" evidence="2">
    <location>
        <begin position="609"/>
        <end position="669"/>
    </location>
</feature>
<evidence type="ECO:0000313" key="4">
    <source>
        <dbReference type="EMBL" id="KFH43224.1"/>
    </source>
</evidence>
<feature type="compositionally biased region" description="Basic residues" evidence="2">
    <location>
        <begin position="651"/>
        <end position="662"/>
    </location>
</feature>
<protein>
    <recommendedName>
        <fullName evidence="3">Kri1-like C-terminal domain-containing protein</fullName>
    </recommendedName>
</protein>
<evidence type="ECO:0000313" key="5">
    <source>
        <dbReference type="Proteomes" id="UP000029964"/>
    </source>
</evidence>